<evidence type="ECO:0000256" key="1">
    <source>
        <dbReference type="ARBA" id="ARBA00004442"/>
    </source>
</evidence>
<evidence type="ECO:0000256" key="6">
    <source>
        <dbReference type="ARBA" id="ARBA00023136"/>
    </source>
</evidence>
<evidence type="ECO:0000256" key="8">
    <source>
        <dbReference type="SAM" id="Coils"/>
    </source>
</evidence>
<keyword evidence="4" id="KW-1134">Transmembrane beta strand</keyword>
<gene>
    <name evidence="9" type="ORF">D4L85_00465</name>
</gene>
<keyword evidence="10" id="KW-1185">Reference proteome</keyword>
<dbReference type="PANTHER" id="PTHR30026:SF20">
    <property type="entry name" value="OUTER MEMBRANE PROTEIN TOLC"/>
    <property type="match status" value="1"/>
</dbReference>
<dbReference type="AlphaFoldDB" id="A0A385SFI9"/>
<keyword evidence="8" id="KW-0175">Coiled coil</keyword>
<dbReference type="InterPro" id="IPR003423">
    <property type="entry name" value="OMP_efflux"/>
</dbReference>
<proteinExistence type="inferred from homology"/>
<evidence type="ECO:0000256" key="4">
    <source>
        <dbReference type="ARBA" id="ARBA00022452"/>
    </source>
</evidence>
<dbReference type="Proteomes" id="UP000266183">
    <property type="component" value="Chromosome"/>
</dbReference>
<dbReference type="KEGG" id="chk:D4L85_00465"/>
<organism evidence="9 10">
    <name type="scientific">Chryseolinea soli</name>
    <dbReference type="NCBI Taxonomy" id="2321403"/>
    <lineage>
        <taxon>Bacteria</taxon>
        <taxon>Pseudomonadati</taxon>
        <taxon>Bacteroidota</taxon>
        <taxon>Cytophagia</taxon>
        <taxon>Cytophagales</taxon>
        <taxon>Fulvivirgaceae</taxon>
        <taxon>Chryseolinea</taxon>
    </lineage>
</organism>
<evidence type="ECO:0000313" key="10">
    <source>
        <dbReference type="Proteomes" id="UP000266183"/>
    </source>
</evidence>
<sequence>MKIFWFAIGLLTATTANSQTLHELLKQAEANYPLLKAKSLEVQAGQNNIATVKSSALPSLDAAYQVNYATYNNITGMAMPQYFVPISGPPSSDNTSSGVFGSVGSLLLKWEPFTFGQRSSRIDLAKTGVQYNEADARNEIFKHQVTVINTYLDVLMAHELMKVYSKNLERSKENLRAVRTLTVSGLHPGVDTALFHGEVSRARIELLNHQKYLETQQATLSELLASDAPGYTPDSSYFHKLPSHSGDTLASGHPLLSLSESKLQIRRQQQTSIRRTLNPNLSVWATGYARGSGIRYDGVVNSSDGLSFSRYNYGAGLQLSVPLLRFLEVRPQLRQQSALISAEEERLSQVKLELNKQNKVADLTFRNALEVAKESPVFYRSAEFSFRALTTRYNSGLTNYADLIQAQYSLVKAETELKQSYLEAWKALLYKAAVQGDIAIFLNQVQ</sequence>
<evidence type="ECO:0000256" key="3">
    <source>
        <dbReference type="ARBA" id="ARBA00022448"/>
    </source>
</evidence>
<evidence type="ECO:0000256" key="7">
    <source>
        <dbReference type="ARBA" id="ARBA00023237"/>
    </source>
</evidence>
<name>A0A385SFI9_9BACT</name>
<evidence type="ECO:0000256" key="2">
    <source>
        <dbReference type="ARBA" id="ARBA00007613"/>
    </source>
</evidence>
<feature type="coiled-coil region" evidence="8">
    <location>
        <begin position="333"/>
        <end position="360"/>
    </location>
</feature>
<dbReference type="Pfam" id="PF02321">
    <property type="entry name" value="OEP"/>
    <property type="match status" value="2"/>
</dbReference>
<dbReference type="Gene3D" id="1.20.1600.10">
    <property type="entry name" value="Outer membrane efflux proteins (OEP)"/>
    <property type="match status" value="1"/>
</dbReference>
<dbReference type="SUPFAM" id="SSF56954">
    <property type="entry name" value="Outer membrane efflux proteins (OEP)"/>
    <property type="match status" value="1"/>
</dbReference>
<dbReference type="OrthoDB" id="654853at2"/>
<reference evidence="10" key="1">
    <citation type="submission" date="2018-09" db="EMBL/GenBank/DDBJ databases">
        <title>Chryseolinea sp. KIS68-18 isolated from soil.</title>
        <authorList>
            <person name="Weon H.-Y."/>
            <person name="Kwon S.-W."/>
            <person name="Lee S.A."/>
        </authorList>
    </citation>
    <scope>NUCLEOTIDE SEQUENCE [LARGE SCALE GENOMIC DNA]</scope>
    <source>
        <strain evidence="10">KIS68-18</strain>
    </source>
</reference>
<keyword evidence="3" id="KW-0813">Transport</keyword>
<dbReference type="GO" id="GO:0015562">
    <property type="term" value="F:efflux transmembrane transporter activity"/>
    <property type="evidence" value="ECO:0007669"/>
    <property type="project" value="InterPro"/>
</dbReference>
<comment type="subcellular location">
    <subcellularLocation>
        <location evidence="1">Cell outer membrane</location>
    </subcellularLocation>
</comment>
<accession>A0A385SFI9</accession>
<dbReference type="PANTHER" id="PTHR30026">
    <property type="entry name" value="OUTER MEMBRANE PROTEIN TOLC"/>
    <property type="match status" value="1"/>
</dbReference>
<keyword evidence="7" id="KW-0998">Cell outer membrane</keyword>
<dbReference type="GO" id="GO:0009279">
    <property type="term" value="C:cell outer membrane"/>
    <property type="evidence" value="ECO:0007669"/>
    <property type="project" value="UniProtKB-SubCell"/>
</dbReference>
<dbReference type="EMBL" id="CP032382">
    <property type="protein sequence ID" value="AYB29146.1"/>
    <property type="molecule type" value="Genomic_DNA"/>
</dbReference>
<comment type="similarity">
    <text evidence="2">Belongs to the outer membrane factor (OMF) (TC 1.B.17) family.</text>
</comment>
<keyword evidence="6" id="KW-0472">Membrane</keyword>
<evidence type="ECO:0000313" key="9">
    <source>
        <dbReference type="EMBL" id="AYB29146.1"/>
    </source>
</evidence>
<dbReference type="RefSeq" id="WP_119752469.1">
    <property type="nucleotide sequence ID" value="NZ_CP032382.1"/>
</dbReference>
<dbReference type="GO" id="GO:1990281">
    <property type="term" value="C:efflux pump complex"/>
    <property type="evidence" value="ECO:0007669"/>
    <property type="project" value="TreeGrafter"/>
</dbReference>
<protein>
    <submittedName>
        <fullName evidence="9">TolC family protein</fullName>
    </submittedName>
</protein>
<evidence type="ECO:0000256" key="5">
    <source>
        <dbReference type="ARBA" id="ARBA00022692"/>
    </source>
</evidence>
<dbReference type="GO" id="GO:0015288">
    <property type="term" value="F:porin activity"/>
    <property type="evidence" value="ECO:0007669"/>
    <property type="project" value="TreeGrafter"/>
</dbReference>
<keyword evidence="5" id="KW-0812">Transmembrane</keyword>
<dbReference type="InterPro" id="IPR051906">
    <property type="entry name" value="TolC-like"/>
</dbReference>